<organism evidence="11 12">
    <name type="scientific">Stentor coeruleus</name>
    <dbReference type="NCBI Taxonomy" id="5963"/>
    <lineage>
        <taxon>Eukaryota</taxon>
        <taxon>Sar</taxon>
        <taxon>Alveolata</taxon>
        <taxon>Ciliophora</taxon>
        <taxon>Postciliodesmatophora</taxon>
        <taxon>Heterotrichea</taxon>
        <taxon>Heterotrichida</taxon>
        <taxon>Stentoridae</taxon>
        <taxon>Stentor</taxon>
    </lineage>
</organism>
<dbReference type="GO" id="GO:0007189">
    <property type="term" value="P:adenylate cyclase-activating G protein-coupled receptor signaling pathway"/>
    <property type="evidence" value="ECO:0007669"/>
    <property type="project" value="TreeGrafter"/>
</dbReference>
<feature type="transmembrane region" description="Helical" evidence="8">
    <location>
        <begin position="167"/>
        <end position="186"/>
    </location>
</feature>
<dbReference type="PANTHER" id="PTHR23112:SF0">
    <property type="entry name" value="TRANSMEMBRANE PROTEIN 116"/>
    <property type="match status" value="1"/>
</dbReference>
<evidence type="ECO:0000259" key="10">
    <source>
        <dbReference type="PROSITE" id="PS50262"/>
    </source>
</evidence>
<accession>A0A1R2CXM8</accession>
<feature type="domain" description="G-protein coupled receptors family 2 profile 2" evidence="9">
    <location>
        <begin position="6"/>
        <end position="270"/>
    </location>
</feature>
<evidence type="ECO:0000259" key="9">
    <source>
        <dbReference type="PROSITE" id="PS50261"/>
    </source>
</evidence>
<reference evidence="11 12" key="1">
    <citation type="submission" date="2016-11" db="EMBL/GenBank/DDBJ databases">
        <title>The macronuclear genome of Stentor coeruleus: a giant cell with tiny introns.</title>
        <authorList>
            <person name="Slabodnick M."/>
            <person name="Ruby J.G."/>
            <person name="Reiff S.B."/>
            <person name="Swart E.C."/>
            <person name="Gosai S."/>
            <person name="Prabakaran S."/>
            <person name="Witkowska E."/>
            <person name="Larue G.E."/>
            <person name="Fisher S."/>
            <person name="Freeman R.M."/>
            <person name="Gunawardena J."/>
            <person name="Chu W."/>
            <person name="Stover N.A."/>
            <person name="Gregory B.D."/>
            <person name="Nowacki M."/>
            <person name="Derisi J."/>
            <person name="Roy S.W."/>
            <person name="Marshall W.F."/>
            <person name="Sood P."/>
        </authorList>
    </citation>
    <scope>NUCLEOTIDE SEQUENCE [LARGE SCALE GENOMIC DNA]</scope>
    <source>
        <strain evidence="11">WM001</strain>
    </source>
</reference>
<name>A0A1R2CXM8_9CILI</name>
<dbReference type="PRINTS" id="PR02001">
    <property type="entry name" value="GCR1CAMPR"/>
</dbReference>
<evidence type="ECO:0000256" key="6">
    <source>
        <dbReference type="ARBA" id="ARBA00023170"/>
    </source>
</evidence>
<evidence type="ECO:0000256" key="1">
    <source>
        <dbReference type="ARBA" id="ARBA00004141"/>
    </source>
</evidence>
<evidence type="ECO:0000256" key="4">
    <source>
        <dbReference type="ARBA" id="ARBA00023040"/>
    </source>
</evidence>
<dbReference type="GO" id="GO:0004930">
    <property type="term" value="F:G protein-coupled receptor activity"/>
    <property type="evidence" value="ECO:0007669"/>
    <property type="project" value="UniProtKB-KW"/>
</dbReference>
<dbReference type="InterPro" id="IPR022340">
    <property type="entry name" value="GPCR_GCR1_put"/>
</dbReference>
<keyword evidence="12" id="KW-1185">Reference proteome</keyword>
<evidence type="ECO:0000256" key="3">
    <source>
        <dbReference type="ARBA" id="ARBA00022989"/>
    </source>
</evidence>
<dbReference type="GO" id="GO:0007166">
    <property type="term" value="P:cell surface receptor signaling pathway"/>
    <property type="evidence" value="ECO:0007669"/>
    <property type="project" value="InterPro"/>
</dbReference>
<sequence>MAPLSYETIYWIDLPICILSAIVNFLIFVAYIYFRDLRIYNFRLVFYLAISELLTCTGKKYLAFMLPWWQSYEMCIAQAIILNFSGLSSILWTSVISFTIYRSVVLEKKDGWKYEMYYLLYAFGIPLSMNFLPMLTNSFGEAEGWCWITIEGGSFIRTFLGGNLWRIINYIAPLWLIIFFNFVMYLRTLAKIRRMIDNVTDEDLRKNMLYNRLKLYPLMLLICHLPVTVHRVLGFFDIVDPDNVWLTSLLASFFIILSGFLNAVVYGLTDRVKQELQKLMLATSSDSSEDISFITSSEGDENGRGSTYTI</sequence>
<evidence type="ECO:0000256" key="7">
    <source>
        <dbReference type="ARBA" id="ARBA00023224"/>
    </source>
</evidence>
<protein>
    <recommendedName>
        <fullName evidence="13">G-protein coupled receptors family 2 profile 2 domain-containing protein</fullName>
    </recommendedName>
</protein>
<keyword evidence="7" id="KW-0807">Transducer</keyword>
<evidence type="ECO:0000313" key="11">
    <source>
        <dbReference type="EMBL" id="OMJ93768.1"/>
    </source>
</evidence>
<dbReference type="InterPro" id="IPR017452">
    <property type="entry name" value="GPCR_Rhodpsn_7TM"/>
</dbReference>
<dbReference type="Proteomes" id="UP000187209">
    <property type="component" value="Unassembled WGS sequence"/>
</dbReference>
<feature type="transmembrane region" description="Helical" evidence="8">
    <location>
        <begin position="12"/>
        <end position="34"/>
    </location>
</feature>
<evidence type="ECO:0000256" key="8">
    <source>
        <dbReference type="SAM" id="Phobius"/>
    </source>
</evidence>
<feature type="domain" description="G-protein coupled receptors family 1 profile" evidence="10">
    <location>
        <begin position="23"/>
        <end position="266"/>
    </location>
</feature>
<dbReference type="GO" id="GO:0005886">
    <property type="term" value="C:plasma membrane"/>
    <property type="evidence" value="ECO:0007669"/>
    <property type="project" value="TreeGrafter"/>
</dbReference>
<feature type="transmembrane region" description="Helical" evidence="8">
    <location>
        <begin position="116"/>
        <end position="135"/>
    </location>
</feature>
<dbReference type="InterPro" id="IPR022343">
    <property type="entry name" value="GCR1-cAMP_receptor"/>
</dbReference>
<dbReference type="SUPFAM" id="SSF81321">
    <property type="entry name" value="Family A G protein-coupled receptor-like"/>
    <property type="match status" value="1"/>
</dbReference>
<keyword evidence="5 8" id="KW-0472">Membrane</keyword>
<dbReference type="AlphaFoldDB" id="A0A1R2CXM8"/>
<keyword evidence="6" id="KW-0675">Receptor</keyword>
<evidence type="ECO:0000256" key="5">
    <source>
        <dbReference type="ARBA" id="ARBA00023136"/>
    </source>
</evidence>
<evidence type="ECO:0000313" key="12">
    <source>
        <dbReference type="Proteomes" id="UP000187209"/>
    </source>
</evidence>
<feature type="transmembrane region" description="Helical" evidence="8">
    <location>
        <begin position="215"/>
        <end position="233"/>
    </location>
</feature>
<keyword evidence="3 8" id="KW-1133">Transmembrane helix</keyword>
<keyword evidence="4" id="KW-0297">G-protein coupled receptor</keyword>
<feature type="transmembrane region" description="Helical" evidence="8">
    <location>
        <begin position="46"/>
        <end position="68"/>
    </location>
</feature>
<feature type="transmembrane region" description="Helical" evidence="8">
    <location>
        <begin position="245"/>
        <end position="268"/>
    </location>
</feature>
<dbReference type="Gene3D" id="1.20.1070.10">
    <property type="entry name" value="Rhodopsin 7-helix transmembrane proteins"/>
    <property type="match status" value="1"/>
</dbReference>
<feature type="transmembrane region" description="Helical" evidence="8">
    <location>
        <begin position="80"/>
        <end position="104"/>
    </location>
</feature>
<dbReference type="InterPro" id="IPR017981">
    <property type="entry name" value="GPCR_2-like_7TM"/>
</dbReference>
<comment type="caution">
    <text evidence="11">The sequence shown here is derived from an EMBL/GenBank/DDBJ whole genome shotgun (WGS) entry which is preliminary data.</text>
</comment>
<gene>
    <name evidence="11" type="ORF">SteCoe_3214</name>
</gene>
<dbReference type="EMBL" id="MPUH01000037">
    <property type="protein sequence ID" value="OMJ93768.1"/>
    <property type="molecule type" value="Genomic_DNA"/>
</dbReference>
<dbReference type="PROSITE" id="PS50261">
    <property type="entry name" value="G_PROTEIN_RECEP_F2_4"/>
    <property type="match status" value="1"/>
</dbReference>
<comment type="subcellular location">
    <subcellularLocation>
        <location evidence="1">Membrane</location>
        <topology evidence="1">Multi-pass membrane protein</topology>
    </subcellularLocation>
</comment>
<dbReference type="PANTHER" id="PTHR23112">
    <property type="entry name" value="G PROTEIN-COUPLED RECEPTOR 157-RELATED"/>
    <property type="match status" value="1"/>
</dbReference>
<dbReference type="Pfam" id="PF05462">
    <property type="entry name" value="Dicty_CAR"/>
    <property type="match status" value="1"/>
</dbReference>
<dbReference type="OrthoDB" id="312739at2759"/>
<evidence type="ECO:0000256" key="2">
    <source>
        <dbReference type="ARBA" id="ARBA00022692"/>
    </source>
</evidence>
<keyword evidence="2 8" id="KW-0812">Transmembrane</keyword>
<proteinExistence type="predicted"/>
<evidence type="ECO:0008006" key="13">
    <source>
        <dbReference type="Google" id="ProtNLM"/>
    </source>
</evidence>
<dbReference type="PROSITE" id="PS50262">
    <property type="entry name" value="G_PROTEIN_RECEP_F1_2"/>
    <property type="match status" value="1"/>
</dbReference>
<dbReference type="PRINTS" id="PR02000">
    <property type="entry name" value="GCR1PLANT"/>
</dbReference>